<evidence type="ECO:0000259" key="3">
    <source>
        <dbReference type="Pfam" id="PF10502"/>
    </source>
</evidence>
<keyword evidence="2" id="KW-1133">Transmembrane helix</keyword>
<dbReference type="GO" id="GO:0016020">
    <property type="term" value="C:membrane"/>
    <property type="evidence" value="ECO:0007669"/>
    <property type="project" value="InterPro"/>
</dbReference>
<keyword evidence="2" id="KW-0472">Membrane</keyword>
<accession>A0A644SWQ2</accession>
<dbReference type="SUPFAM" id="SSF51306">
    <property type="entry name" value="LexA/Signal peptidase"/>
    <property type="match status" value="1"/>
</dbReference>
<dbReference type="PANTHER" id="PTHR43390:SF1">
    <property type="entry name" value="CHLOROPLAST PROCESSING PEPTIDASE"/>
    <property type="match status" value="1"/>
</dbReference>
<dbReference type="InterPro" id="IPR036286">
    <property type="entry name" value="LexA/Signal_pep-like_sf"/>
</dbReference>
<keyword evidence="2" id="KW-0812">Transmembrane</keyword>
<feature type="transmembrane region" description="Helical" evidence="2">
    <location>
        <begin position="42"/>
        <end position="65"/>
    </location>
</feature>
<dbReference type="Gene3D" id="2.10.109.10">
    <property type="entry name" value="Umud Fragment, subunit A"/>
    <property type="match status" value="1"/>
</dbReference>
<dbReference type="AlphaFoldDB" id="A0A644SWQ2"/>
<reference evidence="4" key="1">
    <citation type="submission" date="2019-08" db="EMBL/GenBank/DDBJ databases">
        <authorList>
            <person name="Kucharzyk K."/>
            <person name="Murdoch R.W."/>
            <person name="Higgins S."/>
            <person name="Loffler F."/>
        </authorList>
    </citation>
    <scope>NUCLEOTIDE SEQUENCE</scope>
</reference>
<dbReference type="GO" id="GO:0006465">
    <property type="term" value="P:signal peptide processing"/>
    <property type="evidence" value="ECO:0007669"/>
    <property type="project" value="InterPro"/>
</dbReference>
<dbReference type="PRINTS" id="PR00727">
    <property type="entry name" value="LEADERPTASE"/>
</dbReference>
<dbReference type="GO" id="GO:0004252">
    <property type="term" value="F:serine-type endopeptidase activity"/>
    <property type="evidence" value="ECO:0007669"/>
    <property type="project" value="InterPro"/>
</dbReference>
<dbReference type="Pfam" id="PF10502">
    <property type="entry name" value="Peptidase_S26"/>
    <property type="match status" value="1"/>
</dbReference>
<dbReference type="NCBIfam" id="TIGR02227">
    <property type="entry name" value="sigpep_I_bact"/>
    <property type="match status" value="2"/>
</dbReference>
<proteinExistence type="inferred from homology"/>
<dbReference type="InterPro" id="IPR019533">
    <property type="entry name" value="Peptidase_S26"/>
</dbReference>
<feature type="domain" description="Peptidase S26" evidence="3">
    <location>
        <begin position="45"/>
        <end position="320"/>
    </location>
</feature>
<sequence>MKTEPRARTDFVLKLQGFTEILLTRRLKRHLKEKMKQQRRNVFLDWLFALLWAASVVLVINQYFFQNYRIPSESMEKSLLIGDMIFVNKLSFGPELLPGVAKLSSPIKPQRGQIIVFENPSYLSRGPVFTILQQFVYMLSLTLVDIDRDENGEQRVHYLIKRAVGFEGDRLRVRRGEISIRPEGASSWFEEKELMRQLGLPYRAERMVDQKSYEVIEAVGKASALAESGLPQGSSVTSAQASYAYRDAFGYDMERVSQLRAINPSDPRVAAMDRRYRLGWYIPEGRVFPLGDNRDNSRDARYFGPVNVNRVLGRALFIYWPLKRAGRIR</sequence>
<dbReference type="EMBL" id="VSSQ01000008">
    <property type="protein sequence ID" value="MPL59149.1"/>
    <property type="molecule type" value="Genomic_DNA"/>
</dbReference>
<protein>
    <recommendedName>
        <fullName evidence="3">Peptidase S26 domain-containing protein</fullName>
    </recommendedName>
</protein>
<dbReference type="PANTHER" id="PTHR43390">
    <property type="entry name" value="SIGNAL PEPTIDASE I"/>
    <property type="match status" value="1"/>
</dbReference>
<evidence type="ECO:0000256" key="1">
    <source>
        <dbReference type="ARBA" id="ARBA00009370"/>
    </source>
</evidence>
<dbReference type="InterPro" id="IPR000223">
    <property type="entry name" value="Pept_S26A_signal_pept_1"/>
</dbReference>
<evidence type="ECO:0000256" key="2">
    <source>
        <dbReference type="SAM" id="Phobius"/>
    </source>
</evidence>
<name>A0A644SWQ2_9ZZZZ</name>
<organism evidence="4">
    <name type="scientific">bioreactor metagenome</name>
    <dbReference type="NCBI Taxonomy" id="1076179"/>
    <lineage>
        <taxon>unclassified sequences</taxon>
        <taxon>metagenomes</taxon>
        <taxon>ecological metagenomes</taxon>
    </lineage>
</organism>
<comment type="caution">
    <text evidence="4">The sequence shown here is derived from an EMBL/GenBank/DDBJ whole genome shotgun (WGS) entry which is preliminary data.</text>
</comment>
<evidence type="ECO:0000313" key="4">
    <source>
        <dbReference type="EMBL" id="MPL59149.1"/>
    </source>
</evidence>
<comment type="similarity">
    <text evidence="1">Belongs to the peptidase S26 family.</text>
</comment>
<dbReference type="CDD" id="cd06530">
    <property type="entry name" value="S26_SPase_I"/>
    <property type="match status" value="2"/>
</dbReference>
<gene>
    <name evidence="4" type="ORF">SDC9_04697</name>
</gene>